<evidence type="ECO:0000256" key="11">
    <source>
        <dbReference type="SAM" id="MobiDB-lite"/>
    </source>
</evidence>
<dbReference type="PROSITE" id="PS50297">
    <property type="entry name" value="ANK_REP_REGION"/>
    <property type="match status" value="1"/>
</dbReference>
<evidence type="ECO:0000256" key="7">
    <source>
        <dbReference type="ARBA" id="ARBA00022801"/>
    </source>
</evidence>
<evidence type="ECO:0000256" key="1">
    <source>
        <dbReference type="ARBA" id="ARBA00004496"/>
    </source>
</evidence>
<evidence type="ECO:0000256" key="4">
    <source>
        <dbReference type="ARBA" id="ARBA00022722"/>
    </source>
</evidence>
<dbReference type="GO" id="GO:0005737">
    <property type="term" value="C:cytoplasm"/>
    <property type="evidence" value="ECO:0007669"/>
    <property type="project" value="UniProtKB-SubCell"/>
</dbReference>
<dbReference type="EMBL" id="JAHQIW010002355">
    <property type="protein sequence ID" value="KAJ1355124.1"/>
    <property type="molecule type" value="Genomic_DNA"/>
</dbReference>
<organism evidence="13 15">
    <name type="scientific">Parelaphostrongylus tenuis</name>
    <name type="common">Meningeal worm</name>
    <dbReference type="NCBI Taxonomy" id="148309"/>
    <lineage>
        <taxon>Eukaryota</taxon>
        <taxon>Metazoa</taxon>
        <taxon>Ecdysozoa</taxon>
        <taxon>Nematoda</taxon>
        <taxon>Chromadorea</taxon>
        <taxon>Rhabditida</taxon>
        <taxon>Rhabditina</taxon>
        <taxon>Rhabditomorpha</taxon>
        <taxon>Strongyloidea</taxon>
        <taxon>Metastrongylidae</taxon>
        <taxon>Parelaphostrongylus</taxon>
    </lineage>
</organism>
<evidence type="ECO:0000256" key="5">
    <source>
        <dbReference type="ARBA" id="ARBA00022737"/>
    </source>
</evidence>
<dbReference type="InterPro" id="IPR036770">
    <property type="entry name" value="Ankyrin_rpt-contain_sf"/>
</dbReference>
<feature type="region of interest" description="Disordered" evidence="11">
    <location>
        <begin position="355"/>
        <end position="386"/>
    </location>
</feature>
<keyword evidence="9" id="KW-0175">Coiled coil</keyword>
<keyword evidence="5" id="KW-0677">Repeat</keyword>
<accession>A0AAD5N116</accession>
<reference evidence="13" key="1">
    <citation type="submission" date="2021-06" db="EMBL/GenBank/DDBJ databases">
        <title>Parelaphostrongylus tenuis whole genome reference sequence.</title>
        <authorList>
            <person name="Garwood T.J."/>
            <person name="Larsen P.A."/>
            <person name="Fountain-Jones N.M."/>
            <person name="Garbe J.R."/>
            <person name="Macchietto M.G."/>
            <person name="Kania S.A."/>
            <person name="Gerhold R.W."/>
            <person name="Richards J.E."/>
            <person name="Wolf T.M."/>
        </authorList>
    </citation>
    <scope>NUCLEOTIDE SEQUENCE</scope>
    <source>
        <strain evidence="13">MNPRO001-30</strain>
        <tissue evidence="13">Meninges</tissue>
    </source>
</reference>
<feature type="compositionally biased region" description="Basic and acidic residues" evidence="11">
    <location>
        <begin position="364"/>
        <end position="379"/>
    </location>
</feature>
<evidence type="ECO:0000256" key="3">
    <source>
        <dbReference type="ARBA" id="ARBA00022490"/>
    </source>
</evidence>
<evidence type="ECO:0000313" key="15">
    <source>
        <dbReference type="Proteomes" id="UP001196413"/>
    </source>
</evidence>
<dbReference type="GO" id="GO:0016787">
    <property type="term" value="F:hydrolase activity"/>
    <property type="evidence" value="ECO:0007669"/>
    <property type="project" value="UniProtKB-KW"/>
</dbReference>
<name>A0AAD5N116_PARTN</name>
<feature type="domain" description="VLRF1" evidence="12">
    <location>
        <begin position="117"/>
        <end position="157"/>
    </location>
</feature>
<gene>
    <name evidence="13" type="primary">VMS-1_1</name>
    <name evidence="14" type="synonym">VMS-1_2</name>
    <name evidence="13" type="ORF">KIN20_012405</name>
    <name evidence="14" type="ORF">KIN20_012409</name>
</gene>
<evidence type="ECO:0000256" key="2">
    <source>
        <dbReference type="ARBA" id="ARBA00009262"/>
    </source>
</evidence>
<keyword evidence="6" id="KW-0255">Endonuclease</keyword>
<comment type="subcellular location">
    <subcellularLocation>
        <location evidence="1">Cytoplasm</location>
    </subcellularLocation>
</comment>
<comment type="caution">
    <text evidence="13">The sequence shown here is derived from an EMBL/GenBank/DDBJ whole genome shotgun (WGS) entry which is preliminary data.</text>
</comment>
<dbReference type="InterPro" id="IPR041175">
    <property type="entry name" value="VLRF1/Vms1"/>
</dbReference>
<evidence type="ECO:0000256" key="6">
    <source>
        <dbReference type="ARBA" id="ARBA00022759"/>
    </source>
</evidence>
<dbReference type="InterPro" id="IPR047139">
    <property type="entry name" value="ANKZ1/VMS1"/>
</dbReference>
<dbReference type="InterPro" id="IPR002110">
    <property type="entry name" value="Ankyrin_rpt"/>
</dbReference>
<dbReference type="PANTHER" id="PTHR16036">
    <property type="entry name" value="ANKYRIN REPEAT AND ZINC FINGER DOMAIN-CONTAINING PROTEIN 1"/>
    <property type="match status" value="1"/>
</dbReference>
<keyword evidence="3" id="KW-0963">Cytoplasm</keyword>
<dbReference type="PROSITE" id="PS50088">
    <property type="entry name" value="ANK_REPEAT"/>
    <property type="match status" value="1"/>
</dbReference>
<dbReference type="Proteomes" id="UP001196413">
    <property type="component" value="Unassembled WGS sequence"/>
</dbReference>
<dbReference type="PANTHER" id="PTHR16036:SF2">
    <property type="entry name" value="TRNA ENDONUCLEASE ANKZF1"/>
    <property type="match status" value="1"/>
</dbReference>
<keyword evidence="4" id="KW-0540">Nuclease</keyword>
<dbReference type="SMART" id="SM00248">
    <property type="entry name" value="ANK"/>
    <property type="match status" value="1"/>
</dbReference>
<sequence>MDREALIEHYRSQWHRFNARNALKGRPPVDEDQFEELGEKDREENDATSSLTDSELSVELDILQNCRSSHVYFVHKGEVFSIYRCILNRDESTISAWVSQGLLKQHWIFQGLCSCYLFESRDKMTAHKALHRYVVRAKQGGVQSKGTAHSAGATLRRRIPFETKRPLVDEVQRVWERLGSVSQHGAVNDFIAERTRRRQRAKVLVKKKKPDVQWNTEDDKSVERCSMKKKMDHLKSHVNIHDRPVEIDPWPSLDKNVRREIYALIKENNADALREFVNGRNEEEKDEVINFLSSFQFSSDSDTFLHMAARNGCSEVVEYLLEFRSENPNKWNWTRCHIPEPTQLTDEQIIKVAEKKKEKKQRQRERNNLKKEAERKEAEEAVCDLI</sequence>
<comment type="similarity">
    <text evidence="2">Belongs to the ANKZF1/VMS1 family.</text>
</comment>
<dbReference type="Pfam" id="PF18826">
    <property type="entry name" value="bVLRF1"/>
    <property type="match status" value="1"/>
</dbReference>
<protein>
    <submittedName>
        <fullName evidence="13">Vms-1p</fullName>
    </submittedName>
</protein>
<evidence type="ECO:0000256" key="10">
    <source>
        <dbReference type="PROSITE-ProRule" id="PRU00023"/>
    </source>
</evidence>
<feature type="repeat" description="ANK" evidence="10">
    <location>
        <begin position="300"/>
        <end position="322"/>
    </location>
</feature>
<feature type="region of interest" description="Disordered" evidence="11">
    <location>
        <begin position="25"/>
        <end position="52"/>
    </location>
</feature>
<proteinExistence type="inferred from homology"/>
<keyword evidence="15" id="KW-1185">Reference proteome</keyword>
<dbReference type="Pfam" id="PF13606">
    <property type="entry name" value="Ank_3"/>
    <property type="match status" value="1"/>
</dbReference>
<evidence type="ECO:0000256" key="9">
    <source>
        <dbReference type="ARBA" id="ARBA00023054"/>
    </source>
</evidence>
<dbReference type="GO" id="GO:0004519">
    <property type="term" value="F:endonuclease activity"/>
    <property type="evidence" value="ECO:0007669"/>
    <property type="project" value="UniProtKB-KW"/>
</dbReference>
<dbReference type="SUPFAM" id="SSF48403">
    <property type="entry name" value="Ankyrin repeat"/>
    <property type="match status" value="1"/>
</dbReference>
<evidence type="ECO:0000313" key="14">
    <source>
        <dbReference type="EMBL" id="KAJ1355129.1"/>
    </source>
</evidence>
<evidence type="ECO:0000313" key="13">
    <source>
        <dbReference type="EMBL" id="KAJ1355124.1"/>
    </source>
</evidence>
<dbReference type="GO" id="GO:0036503">
    <property type="term" value="P:ERAD pathway"/>
    <property type="evidence" value="ECO:0007669"/>
    <property type="project" value="TreeGrafter"/>
</dbReference>
<dbReference type="AlphaFoldDB" id="A0AAD5N116"/>
<dbReference type="Gene3D" id="1.25.40.20">
    <property type="entry name" value="Ankyrin repeat-containing domain"/>
    <property type="match status" value="1"/>
</dbReference>
<evidence type="ECO:0000259" key="12">
    <source>
        <dbReference type="Pfam" id="PF18826"/>
    </source>
</evidence>
<dbReference type="EMBL" id="JAHQIW010002356">
    <property type="protein sequence ID" value="KAJ1355129.1"/>
    <property type="molecule type" value="Genomic_DNA"/>
</dbReference>
<keyword evidence="8 10" id="KW-0040">ANK repeat</keyword>
<keyword evidence="7" id="KW-0378">Hydrolase</keyword>
<evidence type="ECO:0000256" key="8">
    <source>
        <dbReference type="ARBA" id="ARBA00023043"/>
    </source>
</evidence>